<evidence type="ECO:0000313" key="4">
    <source>
        <dbReference type="Proteomes" id="UP001642483"/>
    </source>
</evidence>
<reference evidence="3 4" key="1">
    <citation type="submission" date="2024-02" db="EMBL/GenBank/DDBJ databases">
        <authorList>
            <person name="Daric V."/>
            <person name="Darras S."/>
        </authorList>
    </citation>
    <scope>NUCLEOTIDE SEQUENCE [LARGE SCALE GENOMIC DNA]</scope>
</reference>
<protein>
    <submittedName>
        <fullName evidence="3">Uncharacterized protein</fullName>
    </submittedName>
</protein>
<sequence length="209" mass="23451">MSTSVVGGEMGPASSENSEPDEYNLYLGFMIPIGAILALCVMCLFVISWQLICPKCSRKYCPKMFLESNRNSNTANAQSPEQGVHESSRRRTSLTLVRRHSDFPPSYEQLISELPPSYHSVVIIEEEAPPGDRSSRSSGIRTYVYDPSRRISIEIHDEDTIRVVEELLSRRRSTSLRRSSSLQSASDPPGYSQVIHLPERFPTIQASDV</sequence>
<keyword evidence="2" id="KW-0812">Transmembrane</keyword>
<proteinExistence type="predicted"/>
<comment type="caution">
    <text evidence="3">The sequence shown here is derived from an EMBL/GenBank/DDBJ whole genome shotgun (WGS) entry which is preliminary data.</text>
</comment>
<evidence type="ECO:0000256" key="2">
    <source>
        <dbReference type="SAM" id="Phobius"/>
    </source>
</evidence>
<dbReference type="EMBL" id="CAWYQH010000119">
    <property type="protein sequence ID" value="CAK8691666.1"/>
    <property type="molecule type" value="Genomic_DNA"/>
</dbReference>
<feature type="region of interest" description="Disordered" evidence="1">
    <location>
        <begin position="174"/>
        <end position="195"/>
    </location>
</feature>
<accession>A0ABP0GLD4</accession>
<feature type="compositionally biased region" description="Low complexity" evidence="1">
    <location>
        <begin position="176"/>
        <end position="186"/>
    </location>
</feature>
<organism evidence="3 4">
    <name type="scientific">Clavelina lepadiformis</name>
    <name type="common">Light-bulb sea squirt</name>
    <name type="synonym">Ascidia lepadiformis</name>
    <dbReference type="NCBI Taxonomy" id="159417"/>
    <lineage>
        <taxon>Eukaryota</taxon>
        <taxon>Metazoa</taxon>
        <taxon>Chordata</taxon>
        <taxon>Tunicata</taxon>
        <taxon>Ascidiacea</taxon>
        <taxon>Aplousobranchia</taxon>
        <taxon>Clavelinidae</taxon>
        <taxon>Clavelina</taxon>
    </lineage>
</organism>
<name>A0ABP0GLD4_CLALP</name>
<feature type="region of interest" description="Disordered" evidence="1">
    <location>
        <begin position="71"/>
        <end position="92"/>
    </location>
</feature>
<gene>
    <name evidence="3" type="ORF">CVLEPA_LOCUS24429</name>
</gene>
<evidence type="ECO:0000256" key="1">
    <source>
        <dbReference type="SAM" id="MobiDB-lite"/>
    </source>
</evidence>
<keyword evidence="2" id="KW-1133">Transmembrane helix</keyword>
<feature type="transmembrane region" description="Helical" evidence="2">
    <location>
        <begin position="25"/>
        <end position="49"/>
    </location>
</feature>
<keyword evidence="2" id="KW-0472">Membrane</keyword>
<evidence type="ECO:0000313" key="3">
    <source>
        <dbReference type="EMBL" id="CAK8691666.1"/>
    </source>
</evidence>
<keyword evidence="4" id="KW-1185">Reference proteome</keyword>
<feature type="compositionally biased region" description="Polar residues" evidence="1">
    <location>
        <begin position="71"/>
        <end position="81"/>
    </location>
</feature>
<dbReference type="Proteomes" id="UP001642483">
    <property type="component" value="Unassembled WGS sequence"/>
</dbReference>